<dbReference type="Pfam" id="PF06580">
    <property type="entry name" value="His_kinase"/>
    <property type="match status" value="1"/>
</dbReference>
<keyword evidence="1" id="KW-0472">Membrane</keyword>
<gene>
    <name evidence="3" type="ORF">SAMN04489796_103122</name>
</gene>
<keyword evidence="1" id="KW-0812">Transmembrane</keyword>
<organism evidence="3 4">
    <name type="scientific">Winogradskyella thalassocola</name>
    <dbReference type="NCBI Taxonomy" id="262004"/>
    <lineage>
        <taxon>Bacteria</taxon>
        <taxon>Pseudomonadati</taxon>
        <taxon>Bacteroidota</taxon>
        <taxon>Flavobacteriia</taxon>
        <taxon>Flavobacteriales</taxon>
        <taxon>Flavobacteriaceae</taxon>
        <taxon>Winogradskyella</taxon>
    </lineage>
</organism>
<dbReference type="EMBL" id="FNCZ01000003">
    <property type="protein sequence ID" value="SDH52718.1"/>
    <property type="molecule type" value="Genomic_DNA"/>
</dbReference>
<dbReference type="InterPro" id="IPR010559">
    <property type="entry name" value="Sig_transdc_His_kin_internal"/>
</dbReference>
<keyword evidence="4" id="KW-1185">Reference proteome</keyword>
<dbReference type="GO" id="GO:0000155">
    <property type="term" value="F:phosphorelay sensor kinase activity"/>
    <property type="evidence" value="ECO:0007669"/>
    <property type="project" value="InterPro"/>
</dbReference>
<keyword evidence="3" id="KW-0808">Transferase</keyword>
<dbReference type="Proteomes" id="UP000199492">
    <property type="component" value="Unassembled WGS sequence"/>
</dbReference>
<keyword evidence="3" id="KW-0418">Kinase</keyword>
<dbReference type="PANTHER" id="PTHR34220">
    <property type="entry name" value="SENSOR HISTIDINE KINASE YPDA"/>
    <property type="match status" value="1"/>
</dbReference>
<dbReference type="AlphaFoldDB" id="A0A1G8D4J6"/>
<accession>A0A1G8D4J6</accession>
<reference evidence="4" key="1">
    <citation type="submission" date="2016-10" db="EMBL/GenBank/DDBJ databases">
        <authorList>
            <person name="Varghese N."/>
            <person name="Submissions S."/>
        </authorList>
    </citation>
    <scope>NUCLEOTIDE SEQUENCE [LARGE SCALE GENOMIC DNA]</scope>
    <source>
        <strain evidence="4">DSM 15363</strain>
    </source>
</reference>
<name>A0A1G8D4J6_9FLAO</name>
<feature type="transmembrane region" description="Helical" evidence="1">
    <location>
        <begin position="76"/>
        <end position="97"/>
    </location>
</feature>
<evidence type="ECO:0000259" key="2">
    <source>
        <dbReference type="Pfam" id="PF06580"/>
    </source>
</evidence>
<protein>
    <submittedName>
        <fullName evidence="3">Histidine kinase</fullName>
    </submittedName>
</protein>
<dbReference type="STRING" id="262004.SAMN04489796_103122"/>
<feature type="transmembrane region" description="Helical" evidence="1">
    <location>
        <begin position="36"/>
        <end position="55"/>
    </location>
</feature>
<keyword evidence="1" id="KW-1133">Transmembrane helix</keyword>
<dbReference type="RefSeq" id="WP_092467428.1">
    <property type="nucleotide sequence ID" value="NZ_FNCZ01000003.1"/>
</dbReference>
<dbReference type="InterPro" id="IPR050640">
    <property type="entry name" value="Bact_2-comp_sensor_kinase"/>
</dbReference>
<evidence type="ECO:0000256" key="1">
    <source>
        <dbReference type="SAM" id="Phobius"/>
    </source>
</evidence>
<evidence type="ECO:0000313" key="3">
    <source>
        <dbReference type="EMBL" id="SDH52718.1"/>
    </source>
</evidence>
<proteinExistence type="predicted"/>
<feature type="domain" description="Signal transduction histidine kinase internal region" evidence="2">
    <location>
        <begin position="158"/>
        <end position="236"/>
    </location>
</feature>
<dbReference type="GO" id="GO:0016020">
    <property type="term" value="C:membrane"/>
    <property type="evidence" value="ECO:0007669"/>
    <property type="project" value="InterPro"/>
</dbReference>
<sequence>MNRKRFFFYLLIATLVLVVNFLKDAADETPLDPVKYFPYICIILAFAWSIYYLRFYLVKLPFLNSPRLKKNNYYRWVWLCFILLKSFIFSYVAATIAEVASPGERDVSITGVFFWATFTAVFCIVLFVYMLEAFFESETEKQAFTMKLNEIENERTIAQYHALKNQLNPHFLFNSFNSLYSLMTIDIEKAEHFLQELSNVYRYNLDHSEELVVSLKNEMNLIYSYMELQRIRFRESIKITYNINSNKLVYLVPPMTLELLIENAIKHNVVEKTRPLIIEVYTDHDAVVVKNNYQPRKDVKLNTSLGIGNKNLINQYKLIHDSIPTFEIIDDAYVARIPLIQPSI</sequence>
<dbReference type="OrthoDB" id="9809908at2"/>
<dbReference type="PANTHER" id="PTHR34220:SF7">
    <property type="entry name" value="SENSOR HISTIDINE KINASE YPDA"/>
    <property type="match status" value="1"/>
</dbReference>
<feature type="transmembrane region" description="Helical" evidence="1">
    <location>
        <begin position="109"/>
        <end position="131"/>
    </location>
</feature>
<evidence type="ECO:0000313" key="4">
    <source>
        <dbReference type="Proteomes" id="UP000199492"/>
    </source>
</evidence>